<protein>
    <recommendedName>
        <fullName evidence="8">Glutathione hydrolase</fullName>
        <ecNumber evidence="8">2.3.2.2</ecNumber>
        <ecNumber evidence="8">3.4.19.13</ecNumber>
    </recommendedName>
    <alternativeName>
        <fullName evidence="8">Gamma-glutamyltransferase</fullName>
    </alternativeName>
    <alternativeName>
        <fullName evidence="8">Gamma-glutamyltranspeptidase</fullName>
    </alternativeName>
</protein>
<evidence type="ECO:0000256" key="6">
    <source>
        <dbReference type="PIRSR" id="PIRSR600101-1"/>
    </source>
</evidence>
<evidence type="ECO:0000256" key="4">
    <source>
        <dbReference type="ARBA" id="ARBA00009381"/>
    </source>
</evidence>
<dbReference type="GO" id="GO:0006805">
    <property type="term" value="P:xenobiotic metabolic process"/>
    <property type="evidence" value="ECO:0007669"/>
    <property type="project" value="EnsemblFungi"/>
</dbReference>
<dbReference type="SUPFAM" id="SSF56235">
    <property type="entry name" value="N-terminal nucleophile aminohydrolases (Ntn hydrolases)"/>
    <property type="match status" value="1"/>
</dbReference>
<evidence type="ECO:0000256" key="2">
    <source>
        <dbReference type="ARBA" id="ARBA00001089"/>
    </source>
</evidence>
<dbReference type="EMBL" id="KV454426">
    <property type="protein sequence ID" value="ODQ83080.1"/>
    <property type="molecule type" value="Genomic_DNA"/>
</dbReference>
<gene>
    <name evidence="10" type="ORF">BABINDRAFT_159541</name>
</gene>
<feature type="binding site" evidence="7">
    <location>
        <begin position="450"/>
        <end position="452"/>
    </location>
    <ligand>
        <name>L-glutamate</name>
        <dbReference type="ChEBI" id="CHEBI:29985"/>
    </ligand>
</feature>
<comment type="catalytic activity">
    <reaction evidence="1 8">
        <text>an S-substituted glutathione + H2O = an S-substituted L-cysteinylglycine + L-glutamate</text>
        <dbReference type="Rhea" id="RHEA:59468"/>
        <dbReference type="ChEBI" id="CHEBI:15377"/>
        <dbReference type="ChEBI" id="CHEBI:29985"/>
        <dbReference type="ChEBI" id="CHEBI:90779"/>
        <dbReference type="ChEBI" id="CHEBI:143103"/>
        <dbReference type="EC" id="3.4.19.13"/>
    </reaction>
</comment>
<feature type="binding site" evidence="7">
    <location>
        <position position="474"/>
    </location>
    <ligand>
        <name>L-glutamate</name>
        <dbReference type="ChEBI" id="CHEBI:29985"/>
    </ligand>
</feature>
<dbReference type="EC" id="2.3.2.2" evidence="8"/>
<keyword evidence="9" id="KW-1133">Transmembrane helix</keyword>
<dbReference type="PANTHER" id="PTHR11686">
    <property type="entry name" value="GAMMA GLUTAMYL TRANSPEPTIDASE"/>
    <property type="match status" value="1"/>
</dbReference>
<dbReference type="GeneID" id="30145576"/>
<sequence>MSLDEKTSVSTLPSSRRHLRILATALLLVTLFTLTSIPLTSPFPPRPYPYVRSDPHLFGNPVANPITGDGPTWSPAARHMSSGHRGMVASDSELCSQMGSGILADGGSAADAAVTVALCIGVVNSFSSGIGGGGFIISKPYGAPAVSFDAREVAPQAAHRDMYKDHEHLSQFGGLAVAIPGELQGLYELYRMHTSGVLSWADLIAPVTALCHEGFVASNILEFAASRDSDVFFELKEYWGWIFRGDRLVREGEIVTRPELGKTLLLIAANGSSAIFYDPEGPIVPSLVELSRKFGGIITKDDFANYSVRIEPALETNYLDHAVYTTNGASSGPVLISGLNVLNGYGSQNNGDFSLVPSHRMIETFKYMAAVRSNLGDVVDWDHQEQKVRQERTAKFSTPEWAREVRHNISDSRTLPWQEYNSAYRVAENHGTASFSIVDSYNNSVAMTSTVNLLFGSMLHDPVTGVILNNEMDDFSIPDTTNAFGLKPVIYNFISPRRRPLSSMSPTIVTNSDGTPDLVIGAAGGSRITTAILQAIVRTYSYNLPLLETIAFPRLHHQLFPEEVYVEEPVSQEFIAGLEARGHKVSVIDHLTAMNGIRKAEDGWIGVSDWWRKRGCASGC</sequence>
<evidence type="ECO:0000313" key="11">
    <source>
        <dbReference type="Proteomes" id="UP000094336"/>
    </source>
</evidence>
<dbReference type="Pfam" id="PF01019">
    <property type="entry name" value="G_glu_transpept"/>
    <property type="match status" value="1"/>
</dbReference>
<comment type="similarity">
    <text evidence="4">Belongs to the gamma-glutamyltransferase family.</text>
</comment>
<dbReference type="UniPathway" id="UPA00204"/>
<dbReference type="OrthoDB" id="1081007at2759"/>
<keyword evidence="8" id="KW-0808">Transferase</keyword>
<dbReference type="GO" id="GO:0000324">
    <property type="term" value="C:fungal-type vacuole"/>
    <property type="evidence" value="ECO:0007669"/>
    <property type="project" value="EnsemblFungi"/>
</dbReference>
<dbReference type="GO" id="GO:0036374">
    <property type="term" value="F:glutathione hydrolase activity"/>
    <property type="evidence" value="ECO:0007669"/>
    <property type="project" value="UniProtKB-UniRule"/>
</dbReference>
<evidence type="ECO:0000313" key="10">
    <source>
        <dbReference type="EMBL" id="ODQ83080.1"/>
    </source>
</evidence>
<dbReference type="Proteomes" id="UP000094336">
    <property type="component" value="Unassembled WGS sequence"/>
</dbReference>
<organism evidence="10 11">
    <name type="scientific">Babjeviella inositovora NRRL Y-12698</name>
    <dbReference type="NCBI Taxonomy" id="984486"/>
    <lineage>
        <taxon>Eukaryota</taxon>
        <taxon>Fungi</taxon>
        <taxon>Dikarya</taxon>
        <taxon>Ascomycota</taxon>
        <taxon>Saccharomycotina</taxon>
        <taxon>Pichiomycetes</taxon>
        <taxon>Serinales incertae sedis</taxon>
        <taxon>Babjeviella</taxon>
    </lineage>
</organism>
<dbReference type="RefSeq" id="XP_018988408.1">
    <property type="nucleotide sequence ID" value="XM_019127723.1"/>
</dbReference>
<dbReference type="EC" id="3.4.19.13" evidence="8"/>
<dbReference type="Gene3D" id="1.10.246.130">
    <property type="match status" value="1"/>
</dbReference>
<name>A0A1E3QZI2_9ASCO</name>
<feature type="binding site" evidence="7">
    <location>
        <begin position="502"/>
        <end position="503"/>
    </location>
    <ligand>
        <name>L-glutamate</name>
        <dbReference type="ChEBI" id="CHEBI:29985"/>
    </ligand>
</feature>
<comment type="pathway">
    <text evidence="3 8">Sulfur metabolism; glutathione metabolism.</text>
</comment>
<feature type="active site" description="Nucleophile" evidence="6">
    <location>
        <position position="432"/>
    </location>
</feature>
<dbReference type="GO" id="GO:0005886">
    <property type="term" value="C:plasma membrane"/>
    <property type="evidence" value="ECO:0007669"/>
    <property type="project" value="TreeGrafter"/>
</dbReference>
<evidence type="ECO:0000256" key="7">
    <source>
        <dbReference type="PIRSR" id="PIRSR600101-2"/>
    </source>
</evidence>
<evidence type="ECO:0000256" key="8">
    <source>
        <dbReference type="RuleBase" id="RU368068"/>
    </source>
</evidence>
<keyword evidence="8" id="KW-0378">Hydrolase</keyword>
<comment type="catalytic activity">
    <reaction evidence="5 8">
        <text>an N-terminal (5-L-glutamyl)-[peptide] + an alpha-amino acid = 5-L-glutamyl amino acid + an N-terminal L-alpha-aminoacyl-[peptide]</text>
        <dbReference type="Rhea" id="RHEA:23904"/>
        <dbReference type="Rhea" id="RHEA-COMP:9780"/>
        <dbReference type="Rhea" id="RHEA-COMP:9795"/>
        <dbReference type="ChEBI" id="CHEBI:77644"/>
        <dbReference type="ChEBI" id="CHEBI:78597"/>
        <dbReference type="ChEBI" id="CHEBI:78599"/>
        <dbReference type="ChEBI" id="CHEBI:78608"/>
        <dbReference type="EC" id="2.3.2.2"/>
    </reaction>
</comment>
<dbReference type="STRING" id="984486.A0A1E3QZI2"/>
<dbReference type="PANTHER" id="PTHR11686:SF9">
    <property type="entry name" value="RE13973P"/>
    <property type="match status" value="1"/>
</dbReference>
<dbReference type="AlphaFoldDB" id="A0A1E3QZI2"/>
<comment type="catalytic activity">
    <reaction evidence="2 8">
        <text>glutathione + H2O = L-cysteinylglycine + L-glutamate</text>
        <dbReference type="Rhea" id="RHEA:28807"/>
        <dbReference type="ChEBI" id="CHEBI:15377"/>
        <dbReference type="ChEBI" id="CHEBI:29985"/>
        <dbReference type="ChEBI" id="CHEBI:57925"/>
        <dbReference type="ChEBI" id="CHEBI:61694"/>
        <dbReference type="EC" id="3.4.19.13"/>
    </reaction>
</comment>
<dbReference type="InterPro" id="IPR029055">
    <property type="entry name" value="Ntn_hydrolases_N"/>
</dbReference>
<keyword evidence="11" id="KW-1185">Reference proteome</keyword>
<feature type="transmembrane region" description="Helical" evidence="9">
    <location>
        <begin position="21"/>
        <end position="39"/>
    </location>
</feature>
<dbReference type="GO" id="GO:0006751">
    <property type="term" value="P:glutathione catabolic process"/>
    <property type="evidence" value="ECO:0007669"/>
    <property type="project" value="UniProtKB-UniRule"/>
</dbReference>
<dbReference type="InterPro" id="IPR043137">
    <property type="entry name" value="GGT_ssub_C"/>
</dbReference>
<evidence type="ECO:0000256" key="9">
    <source>
        <dbReference type="SAM" id="Phobius"/>
    </source>
</evidence>
<dbReference type="NCBIfam" id="TIGR00066">
    <property type="entry name" value="g_glut_trans"/>
    <property type="match status" value="1"/>
</dbReference>
<feature type="binding site" evidence="7">
    <location>
        <position position="151"/>
    </location>
    <ligand>
        <name>L-glutamate</name>
        <dbReference type="ChEBI" id="CHEBI:29985"/>
    </ligand>
</feature>
<dbReference type="PRINTS" id="PR01210">
    <property type="entry name" value="GGTRANSPTASE"/>
</dbReference>
<dbReference type="InterPro" id="IPR000101">
    <property type="entry name" value="GGT_peptidase"/>
</dbReference>
<feature type="binding site" evidence="7">
    <location>
        <position position="525"/>
    </location>
    <ligand>
        <name>L-glutamate</name>
        <dbReference type="ChEBI" id="CHEBI:29985"/>
    </ligand>
</feature>
<evidence type="ECO:0000256" key="5">
    <source>
        <dbReference type="ARBA" id="ARBA00047417"/>
    </source>
</evidence>
<dbReference type="InterPro" id="IPR043138">
    <property type="entry name" value="GGT_lsub"/>
</dbReference>
<evidence type="ECO:0000256" key="3">
    <source>
        <dbReference type="ARBA" id="ARBA00005115"/>
    </source>
</evidence>
<keyword evidence="9" id="KW-0812">Transmembrane</keyword>
<keyword evidence="8" id="KW-0012">Acyltransferase</keyword>
<reference evidence="11" key="1">
    <citation type="submission" date="2016-05" db="EMBL/GenBank/DDBJ databases">
        <title>Comparative genomics of biotechnologically important yeasts.</title>
        <authorList>
            <consortium name="DOE Joint Genome Institute"/>
            <person name="Riley R."/>
            <person name="Haridas S."/>
            <person name="Wolfe K.H."/>
            <person name="Lopes M.R."/>
            <person name="Hittinger C.T."/>
            <person name="Goker M."/>
            <person name="Salamov A."/>
            <person name="Wisecaver J."/>
            <person name="Long T.M."/>
            <person name="Aerts A.L."/>
            <person name="Barry K."/>
            <person name="Choi C."/>
            <person name="Clum A."/>
            <person name="Coughlan A.Y."/>
            <person name="Deshpande S."/>
            <person name="Douglass A.P."/>
            <person name="Hanson S.J."/>
            <person name="Klenk H.-P."/>
            <person name="Labutti K."/>
            <person name="Lapidus A."/>
            <person name="Lindquist E."/>
            <person name="Lipzen A."/>
            <person name="Meier-Kolthoff J.P."/>
            <person name="Ohm R.A."/>
            <person name="Otillar R.P."/>
            <person name="Pangilinan J."/>
            <person name="Peng Y."/>
            <person name="Rokas A."/>
            <person name="Rosa C.A."/>
            <person name="Scheuner C."/>
            <person name="Sibirny A.A."/>
            <person name="Slot J.C."/>
            <person name="Stielow J.B."/>
            <person name="Sun H."/>
            <person name="Kurtzman C.P."/>
            <person name="Blackwell M."/>
            <person name="Grigoriev I.V."/>
            <person name="Jeffries T.W."/>
        </authorList>
    </citation>
    <scope>NUCLEOTIDE SEQUENCE [LARGE SCALE GENOMIC DNA]</scope>
    <source>
        <strain evidence="11">NRRL Y-12698</strain>
    </source>
</reference>
<evidence type="ECO:0000256" key="1">
    <source>
        <dbReference type="ARBA" id="ARBA00001049"/>
    </source>
</evidence>
<dbReference type="GO" id="GO:0103068">
    <property type="term" value="F:leukotriene C4 gamma-glutamyl transferase activity"/>
    <property type="evidence" value="ECO:0007669"/>
    <property type="project" value="UniProtKB-EC"/>
</dbReference>
<comment type="function">
    <text evidence="8">Cleaves the gamma-glutamyl peptide bond of glutathione and glutathione conjugates.</text>
</comment>
<keyword evidence="9" id="KW-0472">Membrane</keyword>
<accession>A0A1E3QZI2</accession>
<proteinExistence type="inferred from homology"/>
<dbReference type="Gene3D" id="3.60.20.40">
    <property type="match status" value="1"/>
</dbReference>
<dbReference type="FunFam" id="3.60.20.40:FF:000001">
    <property type="entry name" value="Gamma-glutamyltranspeptidase 1"/>
    <property type="match status" value="1"/>
</dbReference>